<reference evidence="2 3" key="1">
    <citation type="submission" date="2024-02" db="EMBL/GenBank/DDBJ databases">
        <authorList>
            <person name="Saticioglu I.B."/>
        </authorList>
    </citation>
    <scope>NUCLEOTIDE SEQUENCE [LARGE SCALE GENOMIC DNA]</scope>
    <source>
        <strain evidence="2 3">Mu-80</strain>
    </source>
</reference>
<evidence type="ECO:0000313" key="3">
    <source>
        <dbReference type="Proteomes" id="UP001371224"/>
    </source>
</evidence>
<name>A0ABU8L8F7_9MICO</name>
<comment type="caution">
    <text evidence="2">The sequence shown here is derived from an EMBL/GenBank/DDBJ whole genome shotgun (WGS) entry which is preliminary data.</text>
</comment>
<dbReference type="Proteomes" id="UP001371224">
    <property type="component" value="Unassembled WGS sequence"/>
</dbReference>
<dbReference type="RefSeq" id="WP_337330967.1">
    <property type="nucleotide sequence ID" value="NZ_JBBDGM010000002.1"/>
</dbReference>
<dbReference type="EMBL" id="JBBDGM010000002">
    <property type="protein sequence ID" value="MEJ1087295.1"/>
    <property type="molecule type" value="Genomic_DNA"/>
</dbReference>
<evidence type="ECO:0000313" key="2">
    <source>
        <dbReference type="EMBL" id="MEJ1087295.1"/>
    </source>
</evidence>
<protein>
    <submittedName>
        <fullName evidence="2">Uncharacterized protein</fullName>
    </submittedName>
</protein>
<gene>
    <name evidence="2" type="ORF">WDU99_03080</name>
</gene>
<accession>A0ABU8L8F7</accession>
<feature type="region of interest" description="Disordered" evidence="1">
    <location>
        <begin position="1"/>
        <end position="20"/>
    </location>
</feature>
<evidence type="ECO:0000256" key="1">
    <source>
        <dbReference type="SAM" id="MobiDB-lite"/>
    </source>
</evidence>
<sequence>MTDQRKTLGDAASGPPPGLQLLGDGTAMGVCVDGVCAMPGAPVADSVAEKAD</sequence>
<organism evidence="2 3">
    <name type="scientific">Microbacterium bandirmense</name>
    <dbReference type="NCBI Taxonomy" id="3122050"/>
    <lineage>
        <taxon>Bacteria</taxon>
        <taxon>Bacillati</taxon>
        <taxon>Actinomycetota</taxon>
        <taxon>Actinomycetes</taxon>
        <taxon>Micrococcales</taxon>
        <taxon>Microbacteriaceae</taxon>
        <taxon>Microbacterium</taxon>
    </lineage>
</organism>
<keyword evidence="3" id="KW-1185">Reference proteome</keyword>
<proteinExistence type="predicted"/>